<feature type="region of interest" description="Disordered" evidence="9">
    <location>
        <begin position="86"/>
        <end position="105"/>
    </location>
</feature>
<dbReference type="GO" id="GO:0050906">
    <property type="term" value="P:detection of stimulus involved in sensory perception"/>
    <property type="evidence" value="ECO:0007669"/>
    <property type="project" value="UniProtKB-ARBA"/>
</dbReference>
<dbReference type="GO" id="GO:0005886">
    <property type="term" value="C:plasma membrane"/>
    <property type="evidence" value="ECO:0007669"/>
    <property type="project" value="UniProtKB-SubCell"/>
</dbReference>
<evidence type="ECO:0000256" key="3">
    <source>
        <dbReference type="ARBA" id="ARBA00022475"/>
    </source>
</evidence>
<keyword evidence="4 10" id="KW-0812">Transmembrane</keyword>
<feature type="compositionally biased region" description="Basic and acidic residues" evidence="9">
    <location>
        <begin position="1071"/>
        <end position="1084"/>
    </location>
</feature>
<feature type="transmembrane region" description="Helical" evidence="10">
    <location>
        <begin position="546"/>
        <end position="571"/>
    </location>
</feature>
<feature type="compositionally biased region" description="Basic residues" evidence="9">
    <location>
        <begin position="780"/>
        <end position="790"/>
    </location>
</feature>
<evidence type="ECO:0000256" key="2">
    <source>
        <dbReference type="ARBA" id="ARBA00008685"/>
    </source>
</evidence>
<name>A0AAE1HZD0_9NEOP</name>
<dbReference type="InterPro" id="IPR052192">
    <property type="entry name" value="Insect_Ionotropic_Sensory_Rcpt"/>
</dbReference>
<evidence type="ECO:0000256" key="1">
    <source>
        <dbReference type="ARBA" id="ARBA00004651"/>
    </source>
</evidence>
<evidence type="ECO:0000256" key="11">
    <source>
        <dbReference type="SAM" id="SignalP"/>
    </source>
</evidence>
<feature type="region of interest" description="Disordered" evidence="9">
    <location>
        <begin position="942"/>
        <end position="1013"/>
    </location>
</feature>
<comment type="caution">
    <text evidence="13">The sequence shown here is derived from an EMBL/GenBank/DDBJ whole genome shotgun (WGS) entry which is preliminary data.</text>
</comment>
<reference evidence="13" key="2">
    <citation type="journal article" date="2023" name="BMC Genomics">
        <title>Pest status, molecular evolution, and epigenetic factors derived from the genome assembly of Frankliniella fusca, a thysanopteran phytovirus vector.</title>
        <authorList>
            <person name="Catto M.A."/>
            <person name="Labadie P.E."/>
            <person name="Jacobson A.L."/>
            <person name="Kennedy G.G."/>
            <person name="Srinivasan R."/>
            <person name="Hunt B.G."/>
        </authorList>
    </citation>
    <scope>NUCLEOTIDE SEQUENCE</scope>
    <source>
        <strain evidence="13">PL_HMW_Pooled</strain>
    </source>
</reference>
<protein>
    <submittedName>
        <fullName evidence="13">Ionotropic receptor 21a</fullName>
    </submittedName>
</protein>
<evidence type="ECO:0000259" key="12">
    <source>
        <dbReference type="Pfam" id="PF00060"/>
    </source>
</evidence>
<dbReference type="Gene3D" id="1.10.287.70">
    <property type="match status" value="1"/>
</dbReference>
<comment type="subcellular location">
    <subcellularLocation>
        <location evidence="1">Cell membrane</location>
        <topology evidence="1">Multi-pass membrane protein</topology>
    </subcellularLocation>
</comment>
<evidence type="ECO:0000256" key="5">
    <source>
        <dbReference type="ARBA" id="ARBA00022989"/>
    </source>
</evidence>
<evidence type="ECO:0000256" key="9">
    <source>
        <dbReference type="SAM" id="MobiDB-lite"/>
    </source>
</evidence>
<dbReference type="Pfam" id="PF00060">
    <property type="entry name" value="Lig_chan"/>
    <property type="match status" value="1"/>
</dbReference>
<evidence type="ECO:0000256" key="7">
    <source>
        <dbReference type="ARBA" id="ARBA00023170"/>
    </source>
</evidence>
<dbReference type="InterPro" id="IPR001320">
    <property type="entry name" value="Iontro_rcpt_C"/>
</dbReference>
<dbReference type="EMBL" id="JAHWGI010001411">
    <property type="protein sequence ID" value="KAK3930163.1"/>
    <property type="molecule type" value="Genomic_DNA"/>
</dbReference>
<dbReference type="Gene3D" id="3.40.190.10">
    <property type="entry name" value="Periplasmic binding protein-like II"/>
    <property type="match status" value="1"/>
</dbReference>
<feature type="chain" id="PRO_5042093068" evidence="11">
    <location>
        <begin position="32"/>
        <end position="1131"/>
    </location>
</feature>
<feature type="compositionally biased region" description="Basic and acidic residues" evidence="9">
    <location>
        <begin position="980"/>
        <end position="993"/>
    </location>
</feature>
<feature type="region of interest" description="Disordered" evidence="9">
    <location>
        <begin position="1029"/>
        <end position="1131"/>
    </location>
</feature>
<keyword evidence="3" id="KW-1003">Cell membrane</keyword>
<dbReference type="SUPFAM" id="SSF53850">
    <property type="entry name" value="Periplasmic binding protein-like II"/>
    <property type="match status" value="1"/>
</dbReference>
<gene>
    <name evidence="13" type="ORF">KUF71_004897</name>
</gene>
<accession>A0AAE1HZD0</accession>
<dbReference type="AlphaFoldDB" id="A0AAE1HZD0"/>
<dbReference type="PANTHER" id="PTHR42643">
    <property type="entry name" value="IONOTROPIC RECEPTOR 20A-RELATED"/>
    <property type="match status" value="1"/>
</dbReference>
<evidence type="ECO:0000256" key="10">
    <source>
        <dbReference type="SAM" id="Phobius"/>
    </source>
</evidence>
<reference evidence="13" key="1">
    <citation type="submission" date="2021-07" db="EMBL/GenBank/DDBJ databases">
        <authorList>
            <person name="Catto M.A."/>
            <person name="Jacobson A."/>
            <person name="Kennedy G."/>
            <person name="Labadie P."/>
            <person name="Hunt B.G."/>
            <person name="Srinivasan R."/>
        </authorList>
    </citation>
    <scope>NUCLEOTIDE SEQUENCE</scope>
    <source>
        <strain evidence="13">PL_HMW_Pooled</strain>
        <tissue evidence="13">Head</tissue>
    </source>
</reference>
<keyword evidence="7 13" id="KW-0675">Receptor</keyword>
<keyword evidence="5 10" id="KW-1133">Transmembrane helix</keyword>
<feature type="domain" description="Ionotropic glutamate receptor C-terminal" evidence="12">
    <location>
        <begin position="474"/>
        <end position="759"/>
    </location>
</feature>
<evidence type="ECO:0000313" key="14">
    <source>
        <dbReference type="Proteomes" id="UP001219518"/>
    </source>
</evidence>
<keyword evidence="8" id="KW-0325">Glycoprotein</keyword>
<sequence length="1131" mass="124525">MAAAAAAASRPRPRGVLLLTALLWRVSLVAADTAAVADSITLTSDLTSVFDASTTAPDMTSPADLMDPDPDLTSLSASAATTPWYWGGPTTAESAPNTTAPNPVRPGPERPLVRHLLGNLVRATAAPDTIWAATVEKQRCFLPPGAPSPIAGLVARLAERELEWCDPALIWDASLPAGEDTLREVISAMSRPYVLARTPLTTAAPWLYQPVNPPYTRRRRGSWRHVLPPRQKCRHILAIVDDVMSVGALLGNLSEPRVVVVTRSPRWRIRDYLASAVARNIRNLLVVHDRAWRHGSAEAGYPDVNLFTHRLFMDSLGYSRAEVLTSWRCDRLTRPDVDLFPVKMLEGFAGHQFGVSASDTPPYLYRTVLNTDGDLHWDGIEVRLLHLLAERLNFTMAIRDASNDDVNHEGSAVSVVNNVVSGISELGAGGIYITPDRVRKVDFGFYHTQDCASFMAFASVALPRYRAIMGPFQLSVWLALTFTYMFAILPLVYSHSFSLRILVKHPSQIENMFWYVFGTFTNSFSFKGRDSWTGTSRTSTRMIIGWYWVFSIIVTACYTGCIISFIAFPVFPTVVDYIWQLWEGNYQIGTLDTDGWATWFRNSSDPMVDKLLEDMDTVPHVWDGIVNITRAYFWKPYSFLGSRLYLEHVVQTNYTAENKRSLMHVTKECLAPFWVALIFPKAATYSERFNQLLMRAMQTGITEKLRRDVAWDVMRRQAKNGRTLLQVSSGSSLKLKSADERMLTLDDTQGMFLLLGAGFAIASFALFIENMTGRIEGCRRHCQPGPRRRSSVPSLPPELRDLLSLPANAAGRGGRDISDTPSPGPAADTEPSGDHLDDVGQDSVRRRRPSVTVQSASVASLDQAWTEVTTEAVVSAVSAAAAFRRGSVDTLREAWADRATAPGVGAGEDEHHLRVLEDHVLHLSNAWSDRSEASDDAHLRVVGAGAGGGDTRRGSRCSRASSETPLPTTPEHPDDDEGEAATRRLADAEEWRPRPPRSGRSSLFGSPVPPADEVDAAVEDDSCTYVLLHSSSEDLAPPRRPPTPYLRPAVRPVASKLGHRRRSSVAAPDLDLPRHPFPDNDAEHSGSGSPRRRPPTASFPDTPESSPRHGRCRGEGHGRTPSPSPSPSSPT</sequence>
<comment type="similarity">
    <text evidence="2">Belongs to the glutamate-gated ion channel (TC 1.A.10.1) family.</text>
</comment>
<organism evidence="13 14">
    <name type="scientific">Frankliniella fusca</name>
    <dbReference type="NCBI Taxonomy" id="407009"/>
    <lineage>
        <taxon>Eukaryota</taxon>
        <taxon>Metazoa</taxon>
        <taxon>Ecdysozoa</taxon>
        <taxon>Arthropoda</taxon>
        <taxon>Hexapoda</taxon>
        <taxon>Insecta</taxon>
        <taxon>Pterygota</taxon>
        <taxon>Neoptera</taxon>
        <taxon>Paraneoptera</taxon>
        <taxon>Thysanoptera</taxon>
        <taxon>Terebrantia</taxon>
        <taxon>Thripoidea</taxon>
        <taxon>Thripidae</taxon>
        <taxon>Frankliniella</taxon>
    </lineage>
</organism>
<keyword evidence="6 10" id="KW-0472">Membrane</keyword>
<evidence type="ECO:0000256" key="6">
    <source>
        <dbReference type="ARBA" id="ARBA00023136"/>
    </source>
</evidence>
<feature type="region of interest" description="Disordered" evidence="9">
    <location>
        <begin position="779"/>
        <end position="856"/>
    </location>
</feature>
<evidence type="ECO:0000256" key="8">
    <source>
        <dbReference type="ARBA" id="ARBA00023180"/>
    </source>
</evidence>
<dbReference type="GO" id="GO:0015276">
    <property type="term" value="F:ligand-gated monoatomic ion channel activity"/>
    <property type="evidence" value="ECO:0007669"/>
    <property type="project" value="InterPro"/>
</dbReference>
<keyword evidence="14" id="KW-1185">Reference proteome</keyword>
<dbReference type="Proteomes" id="UP001219518">
    <property type="component" value="Unassembled WGS sequence"/>
</dbReference>
<keyword evidence="11" id="KW-0732">Signal</keyword>
<proteinExistence type="inferred from homology"/>
<dbReference type="PANTHER" id="PTHR42643:SF24">
    <property type="entry name" value="IONOTROPIC RECEPTOR 60A"/>
    <property type="match status" value="1"/>
</dbReference>
<feature type="transmembrane region" description="Helical" evidence="10">
    <location>
        <begin position="474"/>
        <end position="493"/>
    </location>
</feature>
<evidence type="ECO:0000313" key="13">
    <source>
        <dbReference type="EMBL" id="KAK3930163.1"/>
    </source>
</evidence>
<feature type="compositionally biased region" description="Polar residues" evidence="9">
    <location>
        <begin position="91"/>
        <end position="101"/>
    </location>
</feature>
<feature type="signal peptide" evidence="11">
    <location>
        <begin position="1"/>
        <end position="31"/>
    </location>
</feature>
<feature type="compositionally biased region" description="Pro residues" evidence="9">
    <location>
        <begin position="1122"/>
        <end position="1131"/>
    </location>
</feature>
<evidence type="ECO:0000256" key="4">
    <source>
        <dbReference type="ARBA" id="ARBA00022692"/>
    </source>
</evidence>